<gene>
    <name evidence="7 10" type="primary">pafA</name>
    <name evidence="10" type="ORF">JDV75_03730</name>
</gene>
<dbReference type="GO" id="GO:0019787">
    <property type="term" value="F:ubiquitin-like protein transferase activity"/>
    <property type="evidence" value="ECO:0007669"/>
    <property type="project" value="UniProtKB-UniRule"/>
</dbReference>
<keyword evidence="1 7" id="KW-0436">Ligase</keyword>
<evidence type="ECO:0000256" key="7">
    <source>
        <dbReference type="HAMAP-Rule" id="MF_02111"/>
    </source>
</evidence>
<keyword evidence="11" id="KW-1185">Reference proteome</keyword>
<evidence type="ECO:0000256" key="8">
    <source>
        <dbReference type="NCBIfam" id="TIGR03686"/>
    </source>
</evidence>
<feature type="binding site" evidence="7">
    <location>
        <position position="71"/>
    </location>
    <ligand>
        <name>Mg(2+)</name>
        <dbReference type="ChEBI" id="CHEBI:18420"/>
    </ligand>
</feature>
<dbReference type="GO" id="GO:0010498">
    <property type="term" value="P:proteasomal protein catabolic process"/>
    <property type="evidence" value="ECO:0007669"/>
    <property type="project" value="UniProtKB-UniRule"/>
</dbReference>
<evidence type="ECO:0000256" key="1">
    <source>
        <dbReference type="ARBA" id="ARBA00022598"/>
    </source>
</evidence>
<evidence type="ECO:0000256" key="3">
    <source>
        <dbReference type="ARBA" id="ARBA00022741"/>
    </source>
</evidence>
<dbReference type="PIRSF" id="PIRSF018077">
    <property type="entry name" value="UCP018077"/>
    <property type="match status" value="1"/>
</dbReference>
<keyword evidence="2 7" id="KW-0479">Metal-binding</keyword>
<dbReference type="GO" id="GO:0019941">
    <property type="term" value="P:modification-dependent protein catabolic process"/>
    <property type="evidence" value="ECO:0007669"/>
    <property type="project" value="UniProtKB-UniRule"/>
</dbReference>
<protein>
    <recommendedName>
        <fullName evidence="7 8">Pup--protein ligase</fullName>
        <ecNumber evidence="7 8">6.3.1.19</ecNumber>
    </recommendedName>
    <alternativeName>
        <fullName evidence="7">Proteasome accessory factor A</fullName>
    </alternativeName>
    <alternativeName>
        <fullName evidence="7">Pup-conjugating enzyme</fullName>
    </alternativeName>
</protein>
<proteinExistence type="inferred from homology"/>
<dbReference type="RefSeq" id="WP_198737911.1">
    <property type="nucleotide sequence ID" value="NZ_JAEIOS010000011.1"/>
</dbReference>
<keyword evidence="4 7" id="KW-0833">Ubl conjugation pathway</keyword>
<organism evidence="10 11">
    <name type="scientific">Corynebacterium meridianum</name>
    <dbReference type="NCBI Taxonomy" id="2765363"/>
    <lineage>
        <taxon>Bacteria</taxon>
        <taxon>Bacillati</taxon>
        <taxon>Actinomycetota</taxon>
        <taxon>Actinomycetes</taxon>
        <taxon>Mycobacteriales</taxon>
        <taxon>Corynebacteriaceae</taxon>
        <taxon>Corynebacterium</taxon>
    </lineage>
</organism>
<dbReference type="HAMAP" id="MF_02111">
    <property type="entry name" value="Pup_ligase"/>
    <property type="match status" value="1"/>
</dbReference>
<evidence type="ECO:0000313" key="11">
    <source>
        <dbReference type="Proteomes" id="UP000645966"/>
    </source>
</evidence>
<dbReference type="AlphaFoldDB" id="A0A934I072"/>
<name>A0A934I072_9CORY</name>
<dbReference type="NCBIfam" id="TIGR03686">
    <property type="entry name" value="pupylate_PafA"/>
    <property type="match status" value="1"/>
</dbReference>
<dbReference type="PANTHER" id="PTHR42307">
    <property type="entry name" value="PUP DEAMIDASE/DEPUPYLASE"/>
    <property type="match status" value="1"/>
</dbReference>
<dbReference type="GO" id="GO:0005524">
    <property type="term" value="F:ATP binding"/>
    <property type="evidence" value="ECO:0007669"/>
    <property type="project" value="UniProtKB-UniRule"/>
</dbReference>
<sequence length="481" mass="53576">MIESAAGALTRRIMGVETEYGISCTLPEGGRMIPDELARQMFRPVVEEHASSNIFTSSAARLYLDVGSHPEWATAECRSITQLLNHERAGDRAIDELAVRVERELGPGARVYVFKNNVDSIGNSYGCHENYLVRRELSLKKLGLALVPFLITRQLIAGAGKIYRPFPGSPSERYGTGFCVSQRADHVWEGVSSATTRSRPMINTRDEPHADSERFRRLHVIVGDSSMAEPTFALKIGSVLLVLEMIEAGFPLPEVELANDISAIRDIARDTRGRTEIPLTDGGTITALELQERYCSAAEKWLEIRDPAEGGTPPEELTRIVDLWRRMLTALDSGDFRAVDTEIDWVIKHKLISRYRERLGIELGDPKLAQIDLTYHDIRPGRGLYSTLVDRGLIARWTTDDAIAAAVGTPPQDTRAALRGRFLDHARTVGAPVTVDWMRLRVNRPEPQVVQLGDPFAATDPRVDELIAYMDAHATDYRPTP</sequence>
<keyword evidence="3 7" id="KW-0547">Nucleotide-binding</keyword>
<dbReference type="InterPro" id="IPR022279">
    <property type="entry name" value="Pup_ligase"/>
</dbReference>
<keyword evidence="5 7" id="KW-0067">ATP-binding</keyword>
<dbReference type="GO" id="GO:0070490">
    <property type="term" value="P:protein pupylation"/>
    <property type="evidence" value="ECO:0007669"/>
    <property type="project" value="UniProtKB-UniRule"/>
</dbReference>
<feature type="active site" description="Proton acceptor" evidence="7 9">
    <location>
        <position position="65"/>
    </location>
</feature>
<evidence type="ECO:0000256" key="5">
    <source>
        <dbReference type="ARBA" id="ARBA00022840"/>
    </source>
</evidence>
<feature type="binding site" evidence="7">
    <location>
        <position position="437"/>
    </location>
    <ligand>
        <name>ATP</name>
        <dbReference type="ChEBI" id="CHEBI:30616"/>
    </ligand>
</feature>
<feature type="binding site" evidence="7">
    <location>
        <position position="61"/>
    </location>
    <ligand>
        <name>ATP</name>
        <dbReference type="ChEBI" id="CHEBI:30616"/>
    </ligand>
</feature>
<dbReference type="Proteomes" id="UP000645966">
    <property type="component" value="Unassembled WGS sequence"/>
</dbReference>
<dbReference type="GO" id="GO:0000287">
    <property type="term" value="F:magnesium ion binding"/>
    <property type="evidence" value="ECO:0007669"/>
    <property type="project" value="UniProtKB-UniRule"/>
</dbReference>
<evidence type="ECO:0000256" key="4">
    <source>
        <dbReference type="ARBA" id="ARBA00022786"/>
    </source>
</evidence>
<dbReference type="EC" id="6.3.1.19" evidence="7 8"/>
<accession>A0A934I072</accession>
<comment type="caution">
    <text evidence="10">The sequence shown here is derived from an EMBL/GenBank/DDBJ whole genome shotgun (WGS) entry which is preliminary data.</text>
</comment>
<evidence type="ECO:0000256" key="9">
    <source>
        <dbReference type="PIRSR" id="PIRSR018077-1"/>
    </source>
</evidence>
<feature type="binding site" evidence="7">
    <location>
        <position position="63"/>
    </location>
    <ligand>
        <name>Mg(2+)</name>
        <dbReference type="ChEBI" id="CHEBI:18420"/>
    </ligand>
</feature>
<feature type="binding site" evidence="7">
    <location>
        <position position="74"/>
    </location>
    <ligand>
        <name>ATP</name>
        <dbReference type="ChEBI" id="CHEBI:30616"/>
    </ligand>
</feature>
<keyword evidence="6 7" id="KW-0460">Magnesium</keyword>
<reference evidence="10" key="1">
    <citation type="submission" date="2020-12" db="EMBL/GenBank/DDBJ databases">
        <title>Genome public.</title>
        <authorList>
            <person name="Sun Q."/>
        </authorList>
    </citation>
    <scope>NUCLEOTIDE SEQUENCE</scope>
    <source>
        <strain evidence="10">CCM 8863</strain>
    </source>
</reference>
<evidence type="ECO:0000256" key="6">
    <source>
        <dbReference type="ARBA" id="ARBA00022842"/>
    </source>
</evidence>
<evidence type="ECO:0000256" key="2">
    <source>
        <dbReference type="ARBA" id="ARBA00022723"/>
    </source>
</evidence>
<comment type="pathway">
    <text evidence="7">Protein modification; protein pupylation.</text>
</comment>
<evidence type="ECO:0000313" key="10">
    <source>
        <dbReference type="EMBL" id="MBI8988870.1"/>
    </source>
</evidence>
<comment type="pathway">
    <text evidence="7">Protein degradation; proteasomal Pup-dependent pathway.</text>
</comment>
<feature type="binding site" evidence="7">
    <location>
        <position position="17"/>
    </location>
    <ligand>
        <name>Mg(2+)</name>
        <dbReference type="ChEBI" id="CHEBI:18420"/>
    </ligand>
</feature>
<dbReference type="InterPro" id="IPR004347">
    <property type="entry name" value="Pup_ligase/deamidase"/>
</dbReference>
<comment type="similarity">
    <text evidence="7">Belongs to the Pup ligase/Pup deamidase family. Pup-conjugating enzyme subfamily.</text>
</comment>
<dbReference type="EMBL" id="JAEIOS010000011">
    <property type="protein sequence ID" value="MBI8988870.1"/>
    <property type="molecule type" value="Genomic_DNA"/>
</dbReference>
<dbReference type="GO" id="GO:0016879">
    <property type="term" value="F:ligase activity, forming carbon-nitrogen bonds"/>
    <property type="evidence" value="ECO:0007669"/>
    <property type="project" value="UniProtKB-UniRule"/>
</dbReference>
<comment type="function">
    <text evidence="7">Catalyzes the covalent attachment of the prokaryotic ubiquitin-like protein modifier Pup to the proteasomal substrate proteins, thereby targeting them for proteasomal degradation. This tagging system is termed pupylation. The ligation reaction involves the side-chain carboxylate of the C-terminal glutamate of Pup and the side-chain amino group of a substrate lysine.</text>
</comment>
<comment type="miscellaneous">
    <text evidence="7">The reaction mechanism probably proceeds via the activation of Pup by phosphorylation of its C-terminal glutamate, which is then subject to nucleophilic attack by the substrate lysine, resulting in an isopeptide bond and the release of phosphate as a good leaving group.</text>
</comment>
<comment type="catalytic activity">
    <reaction evidence="7">
        <text>ATP + [prokaryotic ubiquitin-like protein]-L-glutamate + [protein]-L-lysine = ADP + phosphate + N(6)-([prokaryotic ubiquitin-like protein]-gamma-L-glutamyl)-[protein]-L-lysine.</text>
        <dbReference type="EC" id="6.3.1.19"/>
    </reaction>
</comment>
<dbReference type="Pfam" id="PF03136">
    <property type="entry name" value="Pup_ligase"/>
    <property type="match status" value="1"/>
</dbReference>
<dbReference type="PANTHER" id="PTHR42307:SF3">
    <property type="entry name" value="PUP--PROTEIN LIGASE"/>
    <property type="match status" value="1"/>
</dbReference>